<accession>A0A9W4MKS8</accession>
<feature type="compositionally biased region" description="Polar residues" evidence="3">
    <location>
        <begin position="7"/>
        <end position="18"/>
    </location>
</feature>
<protein>
    <recommendedName>
        <fullName evidence="4">3'-5' exonuclease domain-containing protein</fullName>
    </recommendedName>
</protein>
<comment type="caution">
    <text evidence="5">The sequence shown here is derived from an EMBL/GenBank/DDBJ whole genome shotgun (WGS) entry which is preliminary data.</text>
</comment>
<keyword evidence="2" id="KW-0378">Hydrolase</keyword>
<keyword evidence="6" id="KW-1185">Reference proteome</keyword>
<dbReference type="PANTHER" id="PTHR13620">
    <property type="entry name" value="3-5 EXONUCLEASE"/>
    <property type="match status" value="1"/>
</dbReference>
<reference evidence="5" key="1">
    <citation type="submission" date="2021-07" db="EMBL/GenBank/DDBJ databases">
        <authorList>
            <person name="Branca A.L. A."/>
        </authorList>
    </citation>
    <scope>NUCLEOTIDE SEQUENCE</scope>
</reference>
<dbReference type="InterPro" id="IPR036397">
    <property type="entry name" value="RNaseH_sf"/>
</dbReference>
<evidence type="ECO:0000313" key="5">
    <source>
        <dbReference type="EMBL" id="CAG7938003.1"/>
    </source>
</evidence>
<feature type="region of interest" description="Disordered" evidence="3">
    <location>
        <begin position="728"/>
        <end position="865"/>
    </location>
</feature>
<evidence type="ECO:0000256" key="1">
    <source>
        <dbReference type="ARBA" id="ARBA00022722"/>
    </source>
</evidence>
<organism evidence="5 6">
    <name type="scientific">Penicillium olsonii</name>
    <dbReference type="NCBI Taxonomy" id="99116"/>
    <lineage>
        <taxon>Eukaryota</taxon>
        <taxon>Fungi</taxon>
        <taxon>Dikarya</taxon>
        <taxon>Ascomycota</taxon>
        <taxon>Pezizomycotina</taxon>
        <taxon>Eurotiomycetes</taxon>
        <taxon>Eurotiomycetidae</taxon>
        <taxon>Eurotiales</taxon>
        <taxon>Aspergillaceae</taxon>
        <taxon>Penicillium</taxon>
    </lineage>
</organism>
<feature type="region of interest" description="Disordered" evidence="3">
    <location>
        <begin position="66"/>
        <end position="119"/>
    </location>
</feature>
<keyword evidence="1" id="KW-0540">Nuclease</keyword>
<dbReference type="InterPro" id="IPR012337">
    <property type="entry name" value="RNaseH-like_sf"/>
</dbReference>
<evidence type="ECO:0000259" key="4">
    <source>
        <dbReference type="SMART" id="SM00474"/>
    </source>
</evidence>
<feature type="domain" description="3'-5' exonuclease" evidence="4">
    <location>
        <begin position="931"/>
        <end position="1120"/>
    </location>
</feature>
<dbReference type="Pfam" id="PF01612">
    <property type="entry name" value="DNA_pol_A_exo1"/>
    <property type="match status" value="1"/>
</dbReference>
<gene>
    <name evidence="5" type="ORF">POLS_LOCUS84</name>
</gene>
<name>A0A9W4MKS8_PENOL</name>
<dbReference type="EMBL" id="CAJVOS010000006">
    <property type="protein sequence ID" value="CAG7938003.1"/>
    <property type="molecule type" value="Genomic_DNA"/>
</dbReference>
<dbReference type="GO" id="GO:0003676">
    <property type="term" value="F:nucleic acid binding"/>
    <property type="evidence" value="ECO:0007669"/>
    <property type="project" value="InterPro"/>
</dbReference>
<feature type="compositionally biased region" description="Low complexity" evidence="3">
    <location>
        <begin position="813"/>
        <end position="823"/>
    </location>
</feature>
<dbReference type="AlphaFoldDB" id="A0A9W4MKS8"/>
<feature type="region of interest" description="Disordered" evidence="3">
    <location>
        <begin position="1"/>
        <end position="21"/>
    </location>
</feature>
<feature type="compositionally biased region" description="Polar residues" evidence="3">
    <location>
        <begin position="834"/>
        <end position="857"/>
    </location>
</feature>
<dbReference type="GO" id="GO:0006139">
    <property type="term" value="P:nucleobase-containing compound metabolic process"/>
    <property type="evidence" value="ECO:0007669"/>
    <property type="project" value="InterPro"/>
</dbReference>
<evidence type="ECO:0000256" key="2">
    <source>
        <dbReference type="ARBA" id="ARBA00022801"/>
    </source>
</evidence>
<dbReference type="Gene3D" id="3.30.420.10">
    <property type="entry name" value="Ribonuclease H-like superfamily/Ribonuclease H"/>
    <property type="match status" value="1"/>
</dbReference>
<dbReference type="InterPro" id="IPR051132">
    <property type="entry name" value="3-5_Exonuclease_domain"/>
</dbReference>
<dbReference type="InterPro" id="IPR002562">
    <property type="entry name" value="3'-5'_exonuclease_dom"/>
</dbReference>
<dbReference type="PANTHER" id="PTHR13620:SF104">
    <property type="entry name" value="EXONUCLEASE 3'-5' DOMAIN-CONTAINING PROTEIN 2"/>
    <property type="match status" value="1"/>
</dbReference>
<dbReference type="FunFam" id="3.30.420.10:FF:000100">
    <property type="entry name" value="3'-5' exonuclease/helicase (Wrn), putative"/>
    <property type="match status" value="1"/>
</dbReference>
<dbReference type="GO" id="GO:0005737">
    <property type="term" value="C:cytoplasm"/>
    <property type="evidence" value="ECO:0007669"/>
    <property type="project" value="TreeGrafter"/>
</dbReference>
<dbReference type="Proteomes" id="UP001153618">
    <property type="component" value="Unassembled WGS sequence"/>
</dbReference>
<dbReference type="CDD" id="cd06141">
    <property type="entry name" value="WRN_exo"/>
    <property type="match status" value="1"/>
</dbReference>
<feature type="compositionally biased region" description="Basic and acidic residues" evidence="3">
    <location>
        <begin position="782"/>
        <end position="805"/>
    </location>
</feature>
<dbReference type="SMART" id="SM00474">
    <property type="entry name" value="35EXOc"/>
    <property type="match status" value="1"/>
</dbReference>
<evidence type="ECO:0000313" key="6">
    <source>
        <dbReference type="Proteomes" id="UP001153618"/>
    </source>
</evidence>
<sequence>MRMRPNLSRSAKTRSSILKLNGHPGRSLSYLSIQSRRGQACGTISAHRRPSVSVPCAAHARIALSQRRNLSSSSRRKGIWDDDDEVLKPAPVQPARSAQPARPYQPLRTAESTNRAARHRNVGSLLRSRVSAKQLADNLARIQHDFEKLPSHDLLIETFLELKYTHLGDLISESARAVQSYQADAQALTDCLNKQIDDIILQLTHDVAHSERVTQTYVSEFDNLANSIQQRLDAVLSAADARVSEANAVTQQIGAEVETLSSSISKEFTNMVALSVYDVRQAEKVTRGYMVELKRLSSSIQGLGFLDASVSKSQRAIARIDHDFCTIAFWPVPKWSRDIKKSGLEIDRWRVETRISATKILASRVRSSAIAVASLQKQFLWEFLQPRRRAQNRVDGILAPLEQSRVVYSELQRKFAATLEISPQIHLLCRDLSKASSFGAEDALRFAELRSSGAELSLELRRRAHTWRAAWRETQYAKHGLNKMDRWNLNHITRHASKDRKEIVLSTLRGSNEILEANQEKVRAKLSTKYMHLEPSSIYWTQLNTTALFELTNLMMWRLHSEVDYLRFGLIGAFGPLWSWVLRETISSKSHDLSLWCAQFSACRSDFRADFAEFKYLNWLRLLRERQLGIQHRVSEGIKPLEGSQKARELNRLKTALISSRPGSVRPRPWRKSLDETPGEPFTEWLDIMAKCSQDAYLVSAVREFEPAQWEQLYDAWDLARTNQSFTPELGSLVPSPVRLPRNKGTVDSPRASSLHDRHRNSKWLPLPTEATRKRSGGKNRFRYDARKAELRDHEVLQDHPEEQNQKSVGVSTPRRQTQPTTRLPGPKPGVVSSFFNSSRSAGQRGYSTDASSQFSEPQHPGDLSRKILRERTTEGELSSVTCETQPLIEILPVDDQAPHLKDEIDANETSSPLFWTHKSQQSPSGDKIVVHYCRSLKSTEAMVQHFLGSKVIGFDMEWKSSASSRDGIKDNVSLIQIANEERIGLFQVALFPGRTEKELVSPSLKQLIENPDVLKVGVSIKADCTRLRKYLGIDAKATFELSHLFKLVKFGKNEPKLVNKRGVNLSDQVEEHLGLPLDKNEDVRCGDWTRTLNYQQVQYAATDPYACVRLFHVMEAKRKAMSPMPPRPAFAELGQPIIVPSRDAVIEEDILV</sequence>
<dbReference type="OrthoDB" id="1920326at2759"/>
<dbReference type="SUPFAM" id="SSF53098">
    <property type="entry name" value="Ribonuclease H-like"/>
    <property type="match status" value="1"/>
</dbReference>
<evidence type="ECO:0000256" key="3">
    <source>
        <dbReference type="SAM" id="MobiDB-lite"/>
    </source>
</evidence>
<dbReference type="GO" id="GO:0005634">
    <property type="term" value="C:nucleus"/>
    <property type="evidence" value="ECO:0007669"/>
    <property type="project" value="TreeGrafter"/>
</dbReference>
<dbReference type="GO" id="GO:0008408">
    <property type="term" value="F:3'-5' exonuclease activity"/>
    <property type="evidence" value="ECO:0007669"/>
    <property type="project" value="InterPro"/>
</dbReference>
<proteinExistence type="predicted"/>